<dbReference type="Proteomes" id="UP000694228">
    <property type="component" value="Chromosome"/>
</dbReference>
<evidence type="ECO:0000313" key="1">
    <source>
        <dbReference type="EMBL" id="QXO95386.1"/>
    </source>
</evidence>
<dbReference type="InterPro" id="IPR005368">
    <property type="entry name" value="UPF0175"/>
</dbReference>
<reference evidence="1 2" key="1">
    <citation type="submission" date="2021-06" db="EMBL/GenBank/DDBJ databases">
        <title>Complete genome sequence of the secondary alcohol utilizing methanogen Methanospirillum hungatei strain GP1.</title>
        <authorList>
            <person name="Day L.A."/>
            <person name="Costa K.C."/>
        </authorList>
    </citation>
    <scope>NUCLEOTIDE SEQUENCE [LARGE SCALE GENOMIC DNA]</scope>
    <source>
        <strain evidence="1 2">GP1</strain>
    </source>
</reference>
<dbReference type="EMBL" id="CP077107">
    <property type="protein sequence ID" value="QXO95386.1"/>
    <property type="molecule type" value="Genomic_DNA"/>
</dbReference>
<protein>
    <submittedName>
        <fullName evidence="1">UPF0175 family protein</fullName>
    </submittedName>
</protein>
<dbReference type="AlphaFoldDB" id="A0A8F5VLR2"/>
<dbReference type="OrthoDB" id="93800at2157"/>
<organism evidence="1 2">
    <name type="scientific">Methanospirillum hungatei</name>
    <dbReference type="NCBI Taxonomy" id="2203"/>
    <lineage>
        <taxon>Archaea</taxon>
        <taxon>Methanobacteriati</taxon>
        <taxon>Methanobacteriota</taxon>
        <taxon>Stenosarchaea group</taxon>
        <taxon>Methanomicrobia</taxon>
        <taxon>Methanomicrobiales</taxon>
        <taxon>Methanospirillaceae</taxon>
        <taxon>Methanospirillum</taxon>
    </lineage>
</organism>
<dbReference type="Pfam" id="PF03683">
    <property type="entry name" value="UPF0175"/>
    <property type="match status" value="1"/>
</dbReference>
<gene>
    <name evidence="1" type="ORF">KSK55_02995</name>
</gene>
<proteinExistence type="predicted"/>
<name>A0A8F5VLR2_METHU</name>
<sequence>MPDDITLTIPSSIVQEMKLPPDTVKEELTNELTLGLYQRGIITSAQACRLSGLDRFQFEELLWKRHNQLHYSEEDLGKDIKYATGKLCCTVYF</sequence>
<accession>A0A8F5VLR2</accession>
<evidence type="ECO:0000313" key="2">
    <source>
        <dbReference type="Proteomes" id="UP000694228"/>
    </source>
</evidence>